<evidence type="ECO:0000259" key="11">
    <source>
        <dbReference type="PROSITE" id="PS50280"/>
    </source>
</evidence>
<feature type="domain" description="Post-SET" evidence="13">
    <location>
        <begin position="1159"/>
        <end position="1175"/>
    </location>
</feature>
<name>A0AAF3EZC4_9BILA</name>
<evidence type="ECO:0000313" key="15">
    <source>
        <dbReference type="Proteomes" id="UP000887575"/>
    </source>
</evidence>
<evidence type="ECO:0000259" key="14">
    <source>
        <dbReference type="PROSITE" id="PS50982"/>
    </source>
</evidence>
<feature type="domain" description="SET" evidence="11">
    <location>
        <begin position="946"/>
        <end position="1149"/>
    </location>
</feature>
<sequence>MPVHGRPKTQSKITARSQPMVIPVRMNVPPNDPNLGDIKLSDVNALRAERVSSDDIQLTLTSKETEDAKELCDQFFDWILNLDNLEQLQTINFQESTPVYPSTEAEVKLFDVGKTTTWLDHFLNGKTLEDIEVIAHVDMKIVLLGLVEAIWKEENRRNVSIEPLLQLAEVDCSIAKHVYNFVTLGGRNDEKTPFCLFYKLFVSPLTAAVALLLARAELSAWHLKVDWENVRLFEYSAAEYKEALESLDRDLAVHFSTNPTLDPSCIDARLEEIAAMGREFEALTKVTEPEYESWVKESAAMLEDITNMRAELGQVATRHARIAEETWPDNLSRSPPRTQEENNKMSEEIIDLARQAEQIHIPKPAITLKIGELANFNPGVTVLARREPKDSMPFEKANVVAVRTFGSTYILEFISDRVKKEVGIEDMAYFQLKTTDDFVEGMRVCAKIRHPNPPKQQYPGDGYFSGTISNRPSSVHNYEYLPVERGIIDKRKAGSLVRNSNKKREFLNLYFNAYPDWGLVRLRKSDAQQNTRIAVRNRDGAQWSAIVMDIDRHMCLLRFPPLGKSVGSGATCVVRNCTSHYHLDERLYRGSDRFHQVEQGLKQLELGQTAVSNLTSGRSRHQRSMLESAVPLYTLEDRPRGNDARKTRHPNTVRKTSAPTGMVPAVQKSHQFASEYTAEQLAERKRNMNKFDVVTLTNELSTVASHEGSYHMTCSSACLKNLNKDSSNFKGVSPFHIPLLCGWQRLVYKAAQPTVGGRRGRRPLVLYRGPCGCPLSSLNEVADYLNITMCELTIDLFAFEPNLRTNVIIKVEARDQVLADFTQGLEAMPITVVNSVDSGPLPDIQYSAKRFPENDEVDLSSARKEFCTGCSCTDDCRDASKCECQILTKTNVERMARDFRPSEKCRGYDFRRANERVPSGIYECNDACSCWRKRCFNRVAQQQIKVPLQLFKTAQCGWGVRTLVDLPNGYFVSNYNGALLTDHLADKLKDRGDEYFAELDLVDVIENQKRDGGIDLLEDKGMADLEDDSESSDGAEGNSDSDGYCSDNSSDKNKRKKQRIDGLQTTASQQQPKGFGDTWDMEEYFGEKYLFVVDAKKRGNIGRFFNHCCDPNLRVQHVFIDTHDIRLPWIAFFTRRFIKAGEELRWDYGYQFDETTQPVKIVCHCGAKDCRRRLL</sequence>
<dbReference type="PROSITE" id="PS50280">
    <property type="entry name" value="SET"/>
    <property type="match status" value="1"/>
</dbReference>
<dbReference type="PROSITE" id="PS50982">
    <property type="entry name" value="MBD"/>
    <property type="match status" value="1"/>
</dbReference>
<evidence type="ECO:0000256" key="4">
    <source>
        <dbReference type="ARBA" id="ARBA00022603"/>
    </source>
</evidence>
<keyword evidence="3" id="KW-0158">Chromosome</keyword>
<dbReference type="PANTHER" id="PTHR46024:SF1">
    <property type="entry name" value="HISTONE-LYSINE N-METHYLTRANSFERASE EGGLESS"/>
    <property type="match status" value="1"/>
</dbReference>
<dbReference type="GO" id="GO:0046974">
    <property type="term" value="F:histone H3K9 methyltransferase activity"/>
    <property type="evidence" value="ECO:0007669"/>
    <property type="project" value="TreeGrafter"/>
</dbReference>
<evidence type="ECO:0000256" key="6">
    <source>
        <dbReference type="ARBA" id="ARBA00022691"/>
    </source>
</evidence>
<dbReference type="Proteomes" id="UP000887575">
    <property type="component" value="Unassembled WGS sequence"/>
</dbReference>
<keyword evidence="7" id="KW-0479">Metal-binding</keyword>
<evidence type="ECO:0000256" key="2">
    <source>
        <dbReference type="ARBA" id="ARBA00004286"/>
    </source>
</evidence>
<dbReference type="Pfam" id="PF00856">
    <property type="entry name" value="SET"/>
    <property type="match status" value="1"/>
</dbReference>
<dbReference type="PROSITE" id="PS50867">
    <property type="entry name" value="PRE_SET"/>
    <property type="match status" value="1"/>
</dbReference>
<evidence type="ECO:0000256" key="9">
    <source>
        <dbReference type="ARBA" id="ARBA00023242"/>
    </source>
</evidence>
<dbReference type="SMART" id="SM00468">
    <property type="entry name" value="PreSET"/>
    <property type="match status" value="1"/>
</dbReference>
<dbReference type="InterPro" id="IPR046341">
    <property type="entry name" value="SET_dom_sf"/>
</dbReference>
<evidence type="ECO:0000256" key="10">
    <source>
        <dbReference type="SAM" id="MobiDB-lite"/>
    </source>
</evidence>
<proteinExistence type="predicted"/>
<evidence type="ECO:0000256" key="8">
    <source>
        <dbReference type="ARBA" id="ARBA00022833"/>
    </source>
</evidence>
<evidence type="ECO:0000256" key="5">
    <source>
        <dbReference type="ARBA" id="ARBA00022679"/>
    </source>
</evidence>
<dbReference type="GO" id="GO:0005634">
    <property type="term" value="C:nucleus"/>
    <property type="evidence" value="ECO:0007669"/>
    <property type="project" value="UniProtKB-SubCell"/>
</dbReference>
<evidence type="ECO:0000259" key="12">
    <source>
        <dbReference type="PROSITE" id="PS50867"/>
    </source>
</evidence>
<dbReference type="GO" id="GO:0003677">
    <property type="term" value="F:DNA binding"/>
    <property type="evidence" value="ECO:0007669"/>
    <property type="project" value="InterPro"/>
</dbReference>
<dbReference type="InterPro" id="IPR016177">
    <property type="entry name" value="DNA-bd_dom_sf"/>
</dbReference>
<evidence type="ECO:0000256" key="1">
    <source>
        <dbReference type="ARBA" id="ARBA00004123"/>
    </source>
</evidence>
<dbReference type="AlphaFoldDB" id="A0AAF3EZC4"/>
<keyword evidence="4" id="KW-0489">Methyltransferase</keyword>
<dbReference type="PANTHER" id="PTHR46024">
    <property type="entry name" value="HISTONE-LYSINE N-METHYLTRANSFERASE EGGLESS"/>
    <property type="match status" value="1"/>
</dbReference>
<dbReference type="Pfam" id="PF01429">
    <property type="entry name" value="MBD"/>
    <property type="match status" value="1"/>
</dbReference>
<dbReference type="PROSITE" id="PS50868">
    <property type="entry name" value="POST_SET"/>
    <property type="match status" value="1"/>
</dbReference>
<feature type="region of interest" description="Disordered" evidence="10">
    <location>
        <begin position="637"/>
        <end position="658"/>
    </location>
</feature>
<keyword evidence="5" id="KW-0808">Transferase</keyword>
<feature type="region of interest" description="Disordered" evidence="10">
    <location>
        <begin position="1025"/>
        <end position="1074"/>
    </location>
</feature>
<evidence type="ECO:0000259" key="13">
    <source>
        <dbReference type="PROSITE" id="PS50868"/>
    </source>
</evidence>
<evidence type="ECO:0000256" key="3">
    <source>
        <dbReference type="ARBA" id="ARBA00022454"/>
    </source>
</evidence>
<evidence type="ECO:0000256" key="7">
    <source>
        <dbReference type="ARBA" id="ARBA00022723"/>
    </source>
</evidence>
<dbReference type="WBParaSite" id="MBELARI_LOCUS19039">
    <property type="protein sequence ID" value="MBELARI_LOCUS19039"/>
    <property type="gene ID" value="MBELARI_LOCUS19039"/>
</dbReference>
<feature type="domain" description="MBD" evidence="14">
    <location>
        <begin position="729"/>
        <end position="804"/>
    </location>
</feature>
<dbReference type="GO" id="GO:0070828">
    <property type="term" value="P:heterochromatin organization"/>
    <property type="evidence" value="ECO:0007669"/>
    <property type="project" value="TreeGrafter"/>
</dbReference>
<dbReference type="SMART" id="SM00317">
    <property type="entry name" value="SET"/>
    <property type="match status" value="1"/>
</dbReference>
<comment type="subcellular location">
    <subcellularLocation>
        <location evidence="2">Chromosome</location>
    </subcellularLocation>
    <subcellularLocation>
        <location evidence="1">Nucleus</location>
    </subcellularLocation>
</comment>
<dbReference type="GO" id="GO:0010629">
    <property type="term" value="P:negative regulation of gene expression"/>
    <property type="evidence" value="ECO:0007669"/>
    <property type="project" value="TreeGrafter"/>
</dbReference>
<dbReference type="InterPro" id="IPR003616">
    <property type="entry name" value="Post-SET_dom"/>
</dbReference>
<evidence type="ECO:0000313" key="16">
    <source>
        <dbReference type="WBParaSite" id="MBELARI_LOCUS19039"/>
    </source>
</evidence>
<feature type="compositionally biased region" description="Polar residues" evidence="10">
    <location>
        <begin position="1063"/>
        <end position="1072"/>
    </location>
</feature>
<keyword evidence="15" id="KW-1185">Reference proteome</keyword>
<dbReference type="SUPFAM" id="SSF54171">
    <property type="entry name" value="DNA-binding domain"/>
    <property type="match status" value="1"/>
</dbReference>
<reference evidence="16" key="1">
    <citation type="submission" date="2024-02" db="UniProtKB">
        <authorList>
            <consortium name="WormBaseParasite"/>
        </authorList>
    </citation>
    <scope>IDENTIFICATION</scope>
</reference>
<evidence type="ECO:0008006" key="17">
    <source>
        <dbReference type="Google" id="ProtNLM"/>
    </source>
</evidence>
<dbReference type="InterPro" id="IPR051516">
    <property type="entry name" value="SETDB_methyltransferase"/>
</dbReference>
<dbReference type="InterPro" id="IPR001739">
    <property type="entry name" value="Methyl_CpG_DNA-bd"/>
</dbReference>
<dbReference type="SUPFAM" id="SSF82199">
    <property type="entry name" value="SET domain"/>
    <property type="match status" value="1"/>
</dbReference>
<organism evidence="15 16">
    <name type="scientific">Mesorhabditis belari</name>
    <dbReference type="NCBI Taxonomy" id="2138241"/>
    <lineage>
        <taxon>Eukaryota</taxon>
        <taxon>Metazoa</taxon>
        <taxon>Ecdysozoa</taxon>
        <taxon>Nematoda</taxon>
        <taxon>Chromadorea</taxon>
        <taxon>Rhabditida</taxon>
        <taxon>Rhabditina</taxon>
        <taxon>Rhabditomorpha</taxon>
        <taxon>Rhabditoidea</taxon>
        <taxon>Rhabditidae</taxon>
        <taxon>Mesorhabditinae</taxon>
        <taxon>Mesorhabditis</taxon>
    </lineage>
</organism>
<dbReference type="SMART" id="SM00391">
    <property type="entry name" value="MBD"/>
    <property type="match status" value="1"/>
</dbReference>
<dbReference type="InterPro" id="IPR001214">
    <property type="entry name" value="SET_dom"/>
</dbReference>
<accession>A0AAF3EZC4</accession>
<keyword evidence="8" id="KW-0862">Zinc</keyword>
<dbReference type="Pfam" id="PF05033">
    <property type="entry name" value="Pre-SET"/>
    <property type="match status" value="1"/>
</dbReference>
<dbReference type="GO" id="GO:0005694">
    <property type="term" value="C:chromosome"/>
    <property type="evidence" value="ECO:0007669"/>
    <property type="project" value="UniProtKB-SubCell"/>
</dbReference>
<protein>
    <recommendedName>
        <fullName evidence="17">Histone-lysine N-methyltransferase eggless</fullName>
    </recommendedName>
</protein>
<dbReference type="InterPro" id="IPR007728">
    <property type="entry name" value="Pre-SET_dom"/>
</dbReference>
<dbReference type="GO" id="GO:0032259">
    <property type="term" value="P:methylation"/>
    <property type="evidence" value="ECO:0007669"/>
    <property type="project" value="UniProtKB-KW"/>
</dbReference>
<feature type="domain" description="Pre-SET" evidence="12">
    <location>
        <begin position="868"/>
        <end position="943"/>
    </location>
</feature>
<dbReference type="Gene3D" id="2.170.270.10">
    <property type="entry name" value="SET domain"/>
    <property type="match status" value="1"/>
</dbReference>
<keyword evidence="6" id="KW-0949">S-adenosyl-L-methionine</keyword>
<keyword evidence="9" id="KW-0539">Nucleus</keyword>
<dbReference type="GO" id="GO:0008270">
    <property type="term" value="F:zinc ion binding"/>
    <property type="evidence" value="ECO:0007669"/>
    <property type="project" value="InterPro"/>
</dbReference>